<evidence type="ECO:0000313" key="1">
    <source>
        <dbReference type="EMBL" id="CAF4611876.1"/>
    </source>
</evidence>
<sequence length="145" mass="17294">LTARKISPVLINQDEVFLLIELKRPPVILLTHTISRESAEESDERRLPGWGPVGYANTWLFKVSINDQQDEYEKLFEILHRYNLSSRQFFQKDIINLTETMEDARKNLESIPLIFNDDWVKENQAKVDDFFKLRWSPYPFETKFE</sequence>
<evidence type="ECO:0000313" key="2">
    <source>
        <dbReference type="Proteomes" id="UP000663851"/>
    </source>
</evidence>
<name>A0A821CV73_9BILA</name>
<dbReference type="Proteomes" id="UP000663851">
    <property type="component" value="Unassembled WGS sequence"/>
</dbReference>
<reference evidence="1" key="1">
    <citation type="submission" date="2021-02" db="EMBL/GenBank/DDBJ databases">
        <authorList>
            <person name="Nowell W R."/>
        </authorList>
    </citation>
    <scope>NUCLEOTIDE SEQUENCE</scope>
</reference>
<comment type="caution">
    <text evidence="1">The sequence shown here is derived from an EMBL/GenBank/DDBJ whole genome shotgun (WGS) entry which is preliminary data.</text>
</comment>
<organism evidence="1 2">
    <name type="scientific">Rotaria socialis</name>
    <dbReference type="NCBI Taxonomy" id="392032"/>
    <lineage>
        <taxon>Eukaryota</taxon>
        <taxon>Metazoa</taxon>
        <taxon>Spiralia</taxon>
        <taxon>Gnathifera</taxon>
        <taxon>Rotifera</taxon>
        <taxon>Eurotatoria</taxon>
        <taxon>Bdelloidea</taxon>
        <taxon>Philodinida</taxon>
        <taxon>Philodinidae</taxon>
        <taxon>Rotaria</taxon>
    </lineage>
</organism>
<feature type="non-terminal residue" evidence="1">
    <location>
        <position position="1"/>
    </location>
</feature>
<feature type="non-terminal residue" evidence="1">
    <location>
        <position position="145"/>
    </location>
</feature>
<accession>A0A821CV73</accession>
<protein>
    <submittedName>
        <fullName evidence="1">Uncharacterized protein</fullName>
    </submittedName>
</protein>
<dbReference type="EMBL" id="CAJOBO010012691">
    <property type="protein sequence ID" value="CAF4611876.1"/>
    <property type="molecule type" value="Genomic_DNA"/>
</dbReference>
<gene>
    <name evidence="1" type="ORF">HFQ381_LOCUS34023</name>
</gene>
<dbReference type="AlphaFoldDB" id="A0A821CV73"/>
<proteinExistence type="predicted"/>